<keyword evidence="4" id="KW-0804">Transcription</keyword>
<dbReference type="SUPFAM" id="SSF53850">
    <property type="entry name" value="Periplasmic binding protein-like II"/>
    <property type="match status" value="1"/>
</dbReference>
<dbReference type="GO" id="GO:0003677">
    <property type="term" value="F:DNA binding"/>
    <property type="evidence" value="ECO:0007669"/>
    <property type="project" value="UniProtKB-KW"/>
</dbReference>
<proteinExistence type="inferred from homology"/>
<dbReference type="EMBL" id="BMTL01000049">
    <property type="protein sequence ID" value="GGS26404.1"/>
    <property type="molecule type" value="Genomic_DNA"/>
</dbReference>
<evidence type="ECO:0000313" key="6">
    <source>
        <dbReference type="EMBL" id="GGS26404.1"/>
    </source>
</evidence>
<dbReference type="InterPro" id="IPR036390">
    <property type="entry name" value="WH_DNA-bd_sf"/>
</dbReference>
<keyword evidence="3" id="KW-0238">DNA-binding</keyword>
<dbReference type="Pfam" id="PF00126">
    <property type="entry name" value="HTH_1"/>
    <property type="match status" value="1"/>
</dbReference>
<evidence type="ECO:0000256" key="3">
    <source>
        <dbReference type="ARBA" id="ARBA00023125"/>
    </source>
</evidence>
<reference evidence="6" key="1">
    <citation type="journal article" date="2014" name="Int. J. Syst. Evol. Microbiol.">
        <title>Complete genome sequence of Corynebacterium casei LMG S-19264T (=DSM 44701T), isolated from a smear-ripened cheese.</title>
        <authorList>
            <consortium name="US DOE Joint Genome Institute (JGI-PGF)"/>
            <person name="Walter F."/>
            <person name="Albersmeier A."/>
            <person name="Kalinowski J."/>
            <person name="Ruckert C."/>
        </authorList>
    </citation>
    <scope>NUCLEOTIDE SEQUENCE</scope>
    <source>
        <strain evidence="6">JCM 4386</strain>
    </source>
</reference>
<accession>A0A918GCY8</accession>
<dbReference type="InterPro" id="IPR005119">
    <property type="entry name" value="LysR_subst-bd"/>
</dbReference>
<keyword evidence="2" id="KW-0805">Transcription regulation</keyword>
<dbReference type="GO" id="GO:0003700">
    <property type="term" value="F:DNA-binding transcription factor activity"/>
    <property type="evidence" value="ECO:0007669"/>
    <property type="project" value="InterPro"/>
</dbReference>
<gene>
    <name evidence="6" type="ORF">GCM10010269_76260</name>
</gene>
<evidence type="ECO:0000256" key="2">
    <source>
        <dbReference type="ARBA" id="ARBA00023015"/>
    </source>
</evidence>
<dbReference type="SUPFAM" id="SSF46785">
    <property type="entry name" value="Winged helix' DNA-binding domain"/>
    <property type="match status" value="1"/>
</dbReference>
<dbReference type="Gene3D" id="3.40.190.10">
    <property type="entry name" value="Periplasmic binding protein-like II"/>
    <property type="match status" value="2"/>
</dbReference>
<feature type="domain" description="HTH lysR-type" evidence="5">
    <location>
        <begin position="19"/>
        <end position="77"/>
    </location>
</feature>
<evidence type="ECO:0000259" key="5">
    <source>
        <dbReference type="PROSITE" id="PS50931"/>
    </source>
</evidence>
<dbReference type="Pfam" id="PF03466">
    <property type="entry name" value="LysR_substrate"/>
    <property type="match status" value="1"/>
</dbReference>
<dbReference type="InterPro" id="IPR036388">
    <property type="entry name" value="WH-like_DNA-bd_sf"/>
</dbReference>
<sequence length="325" mass="35316">MQQCADNNHRNPEVWTMTLSLRQLRFFVAAAEAGTIAGAAAREHISQSTIALAVSELERTLGVQLFLRRQAKGLTITQAGLAVLADARPLLAHADELVSSARNLGGELSGSLTVGCYTTLAPFVMPGVLEGFATEHPTVRLSFAEGTQVELQEKLLDGSCEMALLYDLDLQLGIQQETLYLTRPHLLLPRAHPLAGQAPVSLHDLADEPMVMLDNPPSRHYFTELLASLGIRPVIRHTTSSFETVRSLVARGLGYSLLIQRPASGISHEGVPLAECEIREEVPDMPVLLAWPARANLTRRAKAFADFCRRALAEGPVRPAVGDHT</sequence>
<dbReference type="Gene3D" id="1.10.10.10">
    <property type="entry name" value="Winged helix-like DNA-binding domain superfamily/Winged helix DNA-binding domain"/>
    <property type="match status" value="1"/>
</dbReference>
<keyword evidence="7" id="KW-1185">Reference proteome</keyword>
<dbReference type="PANTHER" id="PTHR30346:SF0">
    <property type="entry name" value="HCA OPERON TRANSCRIPTIONAL ACTIVATOR HCAR"/>
    <property type="match status" value="1"/>
</dbReference>
<evidence type="ECO:0000313" key="7">
    <source>
        <dbReference type="Proteomes" id="UP000606194"/>
    </source>
</evidence>
<dbReference type="InterPro" id="IPR000847">
    <property type="entry name" value="LysR_HTH_N"/>
</dbReference>
<protein>
    <submittedName>
        <fullName evidence="6">LysR family transcriptional regulator</fullName>
    </submittedName>
</protein>
<dbReference type="AlphaFoldDB" id="A0A918GCY8"/>
<comment type="similarity">
    <text evidence="1">Belongs to the LysR transcriptional regulatory family.</text>
</comment>
<dbReference type="PROSITE" id="PS50931">
    <property type="entry name" value="HTH_LYSR"/>
    <property type="match status" value="1"/>
</dbReference>
<comment type="caution">
    <text evidence="6">The sequence shown here is derived from an EMBL/GenBank/DDBJ whole genome shotgun (WGS) entry which is preliminary data.</text>
</comment>
<reference evidence="6" key="2">
    <citation type="submission" date="2020-09" db="EMBL/GenBank/DDBJ databases">
        <authorList>
            <person name="Sun Q."/>
            <person name="Ohkuma M."/>
        </authorList>
    </citation>
    <scope>NUCLEOTIDE SEQUENCE</scope>
    <source>
        <strain evidence="6">JCM 4386</strain>
    </source>
</reference>
<evidence type="ECO:0000256" key="4">
    <source>
        <dbReference type="ARBA" id="ARBA00023163"/>
    </source>
</evidence>
<dbReference type="PANTHER" id="PTHR30346">
    <property type="entry name" value="TRANSCRIPTIONAL DUAL REGULATOR HCAR-RELATED"/>
    <property type="match status" value="1"/>
</dbReference>
<dbReference type="CDD" id="cd08412">
    <property type="entry name" value="PBP2_PAO1_like"/>
    <property type="match status" value="1"/>
</dbReference>
<name>A0A918GCY8_9ACTN</name>
<dbReference type="Proteomes" id="UP000606194">
    <property type="component" value="Unassembled WGS sequence"/>
</dbReference>
<evidence type="ECO:0000256" key="1">
    <source>
        <dbReference type="ARBA" id="ARBA00009437"/>
    </source>
</evidence>
<organism evidence="6 7">
    <name type="scientific">Streptomyces humidus</name>
    <dbReference type="NCBI Taxonomy" id="52259"/>
    <lineage>
        <taxon>Bacteria</taxon>
        <taxon>Bacillati</taxon>
        <taxon>Actinomycetota</taxon>
        <taxon>Actinomycetes</taxon>
        <taxon>Kitasatosporales</taxon>
        <taxon>Streptomycetaceae</taxon>
        <taxon>Streptomyces</taxon>
    </lineage>
</organism>
<dbReference type="GO" id="GO:0032993">
    <property type="term" value="C:protein-DNA complex"/>
    <property type="evidence" value="ECO:0007669"/>
    <property type="project" value="TreeGrafter"/>
</dbReference>